<dbReference type="Proteomes" id="UP001622594">
    <property type="component" value="Chromosome"/>
</dbReference>
<accession>A0ABZ1L281</accession>
<dbReference type="EMBL" id="CP108188">
    <property type="protein sequence ID" value="WTR68607.1"/>
    <property type="molecule type" value="Genomic_DNA"/>
</dbReference>
<proteinExistence type="predicted"/>
<evidence type="ECO:0000313" key="2">
    <source>
        <dbReference type="EMBL" id="WTR68607.1"/>
    </source>
</evidence>
<evidence type="ECO:0000256" key="1">
    <source>
        <dbReference type="SAM" id="MobiDB-lite"/>
    </source>
</evidence>
<feature type="compositionally biased region" description="Pro residues" evidence="1">
    <location>
        <begin position="101"/>
        <end position="116"/>
    </location>
</feature>
<feature type="region of interest" description="Disordered" evidence="1">
    <location>
        <begin position="96"/>
        <end position="116"/>
    </location>
</feature>
<reference evidence="2 3" key="1">
    <citation type="submission" date="2022-10" db="EMBL/GenBank/DDBJ databases">
        <title>The complete genomes of actinobacterial strains from the NBC collection.</title>
        <authorList>
            <person name="Joergensen T.S."/>
            <person name="Alvarez Arevalo M."/>
            <person name="Sterndorff E.B."/>
            <person name="Faurdal D."/>
            <person name="Vuksanovic O."/>
            <person name="Mourched A.-S."/>
            <person name="Charusanti P."/>
            <person name="Shaw S."/>
            <person name="Blin K."/>
            <person name="Weber T."/>
        </authorList>
    </citation>
    <scope>NUCLEOTIDE SEQUENCE [LARGE SCALE GENOMIC DNA]</scope>
    <source>
        <strain evidence="2 3">NBC_00123</strain>
    </source>
</reference>
<evidence type="ECO:0000313" key="3">
    <source>
        <dbReference type="Proteomes" id="UP001622594"/>
    </source>
</evidence>
<protein>
    <submittedName>
        <fullName evidence="2">Uncharacterized protein</fullName>
    </submittedName>
</protein>
<gene>
    <name evidence="2" type="ORF">OG814_04630</name>
</gene>
<sequence length="116" mass="12072">MRGGRGGALDVPGAGRGTRALGRGRGVHDQGPGLQRGQSIIEEEDLESTRWFRVRLPREKARSQAEAGVAAGVEAGSGVRAEARATAWLPAVRTKNRPALPRCPHPAPASAPAPAP</sequence>
<name>A0ABZ1L281_9ACTN</name>
<dbReference type="RefSeq" id="WP_406082515.1">
    <property type="nucleotide sequence ID" value="NZ_CP108188.1"/>
</dbReference>
<keyword evidence="3" id="KW-1185">Reference proteome</keyword>
<organism evidence="2 3">
    <name type="scientific">Streptomyces zaomyceticus</name>
    <dbReference type="NCBI Taxonomy" id="68286"/>
    <lineage>
        <taxon>Bacteria</taxon>
        <taxon>Bacillati</taxon>
        <taxon>Actinomycetota</taxon>
        <taxon>Actinomycetes</taxon>
        <taxon>Kitasatosporales</taxon>
        <taxon>Streptomycetaceae</taxon>
        <taxon>Streptomyces</taxon>
    </lineage>
</organism>
<feature type="region of interest" description="Disordered" evidence="1">
    <location>
        <begin position="1"/>
        <end position="39"/>
    </location>
</feature>